<dbReference type="EMBL" id="AP028679">
    <property type="protein sequence ID" value="BEQ15273.1"/>
    <property type="molecule type" value="Genomic_DNA"/>
</dbReference>
<organism evidence="1 2">
    <name type="scientific">Desulfoferula mesophila</name>
    <dbReference type="NCBI Taxonomy" id="3058419"/>
    <lineage>
        <taxon>Bacteria</taxon>
        <taxon>Pseudomonadati</taxon>
        <taxon>Thermodesulfobacteriota</taxon>
        <taxon>Desulfarculia</taxon>
        <taxon>Desulfarculales</taxon>
        <taxon>Desulfarculaceae</taxon>
        <taxon>Desulfoferula</taxon>
    </lineage>
</organism>
<dbReference type="RefSeq" id="WP_338599463.1">
    <property type="nucleotide sequence ID" value="NZ_AP028679.1"/>
</dbReference>
<evidence type="ECO:0000313" key="1">
    <source>
        <dbReference type="EMBL" id="BEQ15273.1"/>
    </source>
</evidence>
<gene>
    <name evidence="1" type="ORF">FAK_23390</name>
</gene>
<dbReference type="KEGG" id="dmp:FAK_23390"/>
<accession>A0AAU9EDQ4</accession>
<dbReference type="AlphaFoldDB" id="A0AAU9EDQ4"/>
<dbReference type="Proteomes" id="UP001366166">
    <property type="component" value="Chromosome"/>
</dbReference>
<name>A0AAU9EDQ4_9BACT</name>
<protein>
    <submittedName>
        <fullName evidence="1">Uncharacterized protein</fullName>
    </submittedName>
</protein>
<proteinExistence type="predicted"/>
<sequence>MAGETCRNHPDRKSVAMCQKYSHGYCLDCLENDPHCSDPDIYCKFREQCLVHFHYKERKREAARAASA</sequence>
<keyword evidence="2" id="KW-1185">Reference proteome</keyword>
<evidence type="ECO:0000313" key="2">
    <source>
        <dbReference type="Proteomes" id="UP001366166"/>
    </source>
</evidence>
<reference evidence="2" key="1">
    <citation type="journal article" date="2023" name="Arch. Microbiol.">
        <title>Desulfoferula mesophilus gen. nov. sp. nov., a mesophilic sulfate-reducing bacterium isolated from a brackish lake sediment.</title>
        <authorList>
            <person name="Watanabe T."/>
            <person name="Yabe T."/>
            <person name="Tsuji J.M."/>
            <person name="Fukui M."/>
        </authorList>
    </citation>
    <scope>NUCLEOTIDE SEQUENCE [LARGE SCALE GENOMIC DNA]</scope>
    <source>
        <strain evidence="2">12FAK</strain>
    </source>
</reference>